<sequence length="131" mass="14810">MIGETYETFDDFLDEHGNIKLPSDATLIDLVDMHSSANGDDLAYRYIDYSRERDGEYHELTWRQFGVRLRAVASRLQQVTSPRDRVAVLAPQGLDYVVAGRGHLLQPRRHGPQPHAELPPGELVILTVPFA</sequence>
<evidence type="ECO:0000313" key="2">
    <source>
        <dbReference type="Proteomes" id="UP000076512"/>
    </source>
</evidence>
<dbReference type="Proteomes" id="UP000076512">
    <property type="component" value="Unassembled WGS sequence"/>
</dbReference>
<dbReference type="AlphaFoldDB" id="A0A164P9E2"/>
<comment type="caution">
    <text evidence="1">The sequence shown here is derived from an EMBL/GenBank/DDBJ whole genome shotgun (WGS) entry which is preliminary data.</text>
</comment>
<keyword evidence="2" id="KW-1185">Reference proteome</keyword>
<protein>
    <recommendedName>
        <fullName evidence="3">AMP-dependent synthetase/ligase domain-containing protein</fullName>
    </recommendedName>
</protein>
<dbReference type="STRING" id="455432.AWN90_17905"/>
<dbReference type="Gene3D" id="3.40.50.12780">
    <property type="entry name" value="N-terminal domain of ligase-like"/>
    <property type="match status" value="1"/>
</dbReference>
<organism evidence="1 2">
    <name type="scientific">Nocardia terpenica</name>
    <dbReference type="NCBI Taxonomy" id="455432"/>
    <lineage>
        <taxon>Bacteria</taxon>
        <taxon>Bacillati</taxon>
        <taxon>Actinomycetota</taxon>
        <taxon>Actinomycetes</taxon>
        <taxon>Mycobacteriales</taxon>
        <taxon>Nocardiaceae</taxon>
        <taxon>Nocardia</taxon>
    </lineage>
</organism>
<dbReference type="InterPro" id="IPR042099">
    <property type="entry name" value="ANL_N_sf"/>
</dbReference>
<gene>
    <name evidence="1" type="ORF">AWN90_17905</name>
</gene>
<evidence type="ECO:0000313" key="1">
    <source>
        <dbReference type="EMBL" id="KZM75280.1"/>
    </source>
</evidence>
<proteinExistence type="predicted"/>
<accession>A0A164P9E2</accession>
<evidence type="ECO:0008006" key="3">
    <source>
        <dbReference type="Google" id="ProtNLM"/>
    </source>
</evidence>
<name>A0A164P9E2_9NOCA</name>
<dbReference type="EMBL" id="LWGR01000003">
    <property type="protein sequence ID" value="KZM75280.1"/>
    <property type="molecule type" value="Genomic_DNA"/>
</dbReference>
<reference evidence="1 2" key="1">
    <citation type="submission" date="2016-04" db="EMBL/GenBank/DDBJ databases">
        <authorList>
            <person name="Evans L.H."/>
            <person name="Alamgir A."/>
            <person name="Owens N."/>
            <person name="Weber N.D."/>
            <person name="Virtaneva K."/>
            <person name="Barbian K."/>
            <person name="Babar A."/>
            <person name="Rosenke K."/>
        </authorList>
    </citation>
    <scope>NUCLEOTIDE SEQUENCE [LARGE SCALE GENOMIC DNA]</scope>
    <source>
        <strain evidence="1 2">IFM 0406</strain>
    </source>
</reference>
<dbReference type="SUPFAM" id="SSF56801">
    <property type="entry name" value="Acetyl-CoA synthetase-like"/>
    <property type="match status" value="1"/>
</dbReference>